<evidence type="ECO:0000256" key="3">
    <source>
        <dbReference type="ARBA" id="ARBA00023125"/>
    </source>
</evidence>
<dbReference type="InterPro" id="IPR005119">
    <property type="entry name" value="LysR_subst-bd"/>
</dbReference>
<dbReference type="GO" id="GO:0003700">
    <property type="term" value="F:DNA-binding transcription factor activity"/>
    <property type="evidence" value="ECO:0007669"/>
    <property type="project" value="InterPro"/>
</dbReference>
<dbReference type="InterPro" id="IPR000847">
    <property type="entry name" value="LysR_HTH_N"/>
</dbReference>
<feature type="domain" description="HTH lysR-type" evidence="5">
    <location>
        <begin position="107"/>
        <end position="164"/>
    </location>
</feature>
<comment type="similarity">
    <text evidence="1">Belongs to the LysR transcriptional regulatory family.</text>
</comment>
<dbReference type="EMBL" id="JACHIE010000008">
    <property type="protein sequence ID" value="MBB6457549.1"/>
    <property type="molecule type" value="Genomic_DNA"/>
</dbReference>
<keyword evidence="3 6" id="KW-0238">DNA-binding</keyword>
<dbReference type="PANTHER" id="PTHR30346:SF28">
    <property type="entry name" value="HTH-TYPE TRANSCRIPTIONAL REGULATOR CYNR"/>
    <property type="match status" value="1"/>
</dbReference>
<dbReference type="AlphaFoldDB" id="A0A841QF03"/>
<evidence type="ECO:0000256" key="2">
    <source>
        <dbReference type="ARBA" id="ARBA00023015"/>
    </source>
</evidence>
<evidence type="ECO:0000313" key="7">
    <source>
        <dbReference type="Proteomes" id="UP000578000"/>
    </source>
</evidence>
<dbReference type="GO" id="GO:0003677">
    <property type="term" value="F:DNA binding"/>
    <property type="evidence" value="ECO:0007669"/>
    <property type="project" value="UniProtKB-KW"/>
</dbReference>
<evidence type="ECO:0000259" key="5">
    <source>
        <dbReference type="PROSITE" id="PS50931"/>
    </source>
</evidence>
<accession>A0A841QF03</accession>
<keyword evidence="4" id="KW-0804">Transcription</keyword>
<sequence length="405" mass="44533">MEVSTLIYFVSLVRNHSVHNAAVELSVSPTTINHAVYALEQSAGVPLLLRNAHGREVVPTTTAYGESFHRTSVLFLKSCLSLISPADREVSAELSEQDLHTIRQSGITFRMISYFLHVCDAGSISAAAKGLAVTQPALSRQIGKFETILGFQLFERMHTGMQLTAAAWPFKDICQTMALLFDRLRRSLSLGYSRAVKDLKLAAMIPSSSKSALASLLAGLIPLWHNRAYQPSLSITTIVVPAIIAGLLDKTYDVGLADVIDVPAKLDFLDFETSPIFLVFGKTDQKLILNDDPASIIAASTMALPSFGTGMRSLTDAYLEGAAVRPRAVLETQSMSLMLRLVEDNICCAILPAGSFEYHNVFSKQLPRRFSRTIRLLWRRDYSNMDVISRLTSALQEIRSGSRCC</sequence>
<dbReference type="Pfam" id="PF03466">
    <property type="entry name" value="LysR_substrate"/>
    <property type="match status" value="1"/>
</dbReference>
<gene>
    <name evidence="6" type="ORF">HNR55_002145</name>
</gene>
<keyword evidence="2" id="KW-0805">Transcription regulation</keyword>
<reference evidence="6 7" key="1">
    <citation type="submission" date="2020-08" db="EMBL/GenBank/DDBJ databases">
        <title>Genomic Encyclopedia of Type Strains, Phase IV (KMG-IV): sequencing the most valuable type-strain genomes for metagenomic binning, comparative biology and taxonomic classification.</title>
        <authorList>
            <person name="Goeker M."/>
        </authorList>
    </citation>
    <scope>NUCLEOTIDE SEQUENCE [LARGE SCALE GENOMIC DNA]</scope>
    <source>
        <strain evidence="6 7">DSM 4491</strain>
    </source>
</reference>
<dbReference type="SUPFAM" id="SSF46785">
    <property type="entry name" value="Winged helix' DNA-binding domain"/>
    <property type="match status" value="2"/>
</dbReference>
<keyword evidence="7" id="KW-1185">Reference proteome</keyword>
<dbReference type="Gene3D" id="1.10.10.10">
    <property type="entry name" value="Winged helix-like DNA-binding domain superfamily/Winged helix DNA-binding domain"/>
    <property type="match status" value="2"/>
</dbReference>
<protein>
    <submittedName>
        <fullName evidence="6">DNA-binding transcriptional LysR family regulator</fullName>
    </submittedName>
</protein>
<dbReference type="Gene3D" id="3.40.190.290">
    <property type="match status" value="1"/>
</dbReference>
<dbReference type="PANTHER" id="PTHR30346">
    <property type="entry name" value="TRANSCRIPTIONAL DUAL REGULATOR HCAR-RELATED"/>
    <property type="match status" value="1"/>
</dbReference>
<dbReference type="PROSITE" id="PS50931">
    <property type="entry name" value="HTH_LYSR"/>
    <property type="match status" value="2"/>
</dbReference>
<dbReference type="SUPFAM" id="SSF53850">
    <property type="entry name" value="Periplasmic binding protein-like II"/>
    <property type="match status" value="1"/>
</dbReference>
<organism evidence="6 7">
    <name type="scientific">Acetobacter lovaniensis</name>
    <dbReference type="NCBI Taxonomy" id="104100"/>
    <lineage>
        <taxon>Bacteria</taxon>
        <taxon>Pseudomonadati</taxon>
        <taxon>Pseudomonadota</taxon>
        <taxon>Alphaproteobacteria</taxon>
        <taxon>Acetobacterales</taxon>
        <taxon>Acetobacteraceae</taxon>
        <taxon>Acetobacter</taxon>
    </lineage>
</organism>
<dbReference type="Pfam" id="PF00126">
    <property type="entry name" value="HTH_1"/>
    <property type="match status" value="2"/>
</dbReference>
<proteinExistence type="inferred from homology"/>
<evidence type="ECO:0000256" key="1">
    <source>
        <dbReference type="ARBA" id="ARBA00009437"/>
    </source>
</evidence>
<evidence type="ECO:0000313" key="6">
    <source>
        <dbReference type="EMBL" id="MBB6457549.1"/>
    </source>
</evidence>
<dbReference type="InterPro" id="IPR036388">
    <property type="entry name" value="WH-like_DNA-bd_sf"/>
</dbReference>
<dbReference type="RefSeq" id="WP_166115163.1">
    <property type="nucleotide sequence ID" value="NZ_BAABDB010000036.1"/>
</dbReference>
<dbReference type="GO" id="GO:0032993">
    <property type="term" value="C:protein-DNA complex"/>
    <property type="evidence" value="ECO:0007669"/>
    <property type="project" value="TreeGrafter"/>
</dbReference>
<dbReference type="PRINTS" id="PR00039">
    <property type="entry name" value="HTHLYSR"/>
</dbReference>
<dbReference type="Proteomes" id="UP000578000">
    <property type="component" value="Unassembled WGS sequence"/>
</dbReference>
<name>A0A841QF03_9PROT</name>
<evidence type="ECO:0000256" key="4">
    <source>
        <dbReference type="ARBA" id="ARBA00023163"/>
    </source>
</evidence>
<feature type="domain" description="HTH lysR-type" evidence="5">
    <location>
        <begin position="1"/>
        <end position="60"/>
    </location>
</feature>
<dbReference type="InterPro" id="IPR036390">
    <property type="entry name" value="WH_DNA-bd_sf"/>
</dbReference>
<comment type="caution">
    <text evidence="6">The sequence shown here is derived from an EMBL/GenBank/DDBJ whole genome shotgun (WGS) entry which is preliminary data.</text>
</comment>